<dbReference type="STRING" id="1038856.BBI15_09995"/>
<feature type="domain" description="Glutaredoxin" evidence="1">
    <location>
        <begin position="5"/>
        <end position="64"/>
    </location>
</feature>
<dbReference type="GO" id="GO:0045454">
    <property type="term" value="P:cell redox homeostasis"/>
    <property type="evidence" value="ECO:0007669"/>
    <property type="project" value="TreeGrafter"/>
</dbReference>
<sequence length="78" mass="8652">MTNQVTVYSTNTCPYCTMLKNFLDQNGIAYTDVNVQKDPVAASRLVQATGQMGVPQTNINGEWVLGFDPQRVQSLLKQ</sequence>
<reference evidence="2" key="1">
    <citation type="submission" date="2016-10" db="EMBL/GenBank/DDBJ databases">
        <authorList>
            <person name="See-Too W.S."/>
        </authorList>
    </citation>
    <scope>NUCLEOTIDE SEQUENCE [LARGE SCALE GENOMIC DNA]</scope>
    <source>
        <strain evidence="2">DSM 23997</strain>
    </source>
</reference>
<protein>
    <submittedName>
        <fullName evidence="2">NrdH-redoxin</fullName>
    </submittedName>
</protein>
<dbReference type="KEGG" id="ppla:BBI15_09995"/>
<proteinExistence type="predicted"/>
<accession>A0A1C7E949</accession>
<dbReference type="OrthoDB" id="9795531at2"/>
<name>A0A1C7E949_9BACL</name>
<dbReference type="InterPro" id="IPR036249">
    <property type="entry name" value="Thioredoxin-like_sf"/>
</dbReference>
<dbReference type="NCBIfam" id="TIGR02196">
    <property type="entry name" value="GlrX_YruB"/>
    <property type="match status" value="1"/>
</dbReference>
<dbReference type="InterPro" id="IPR051548">
    <property type="entry name" value="Grx-like_ET"/>
</dbReference>
<evidence type="ECO:0000259" key="1">
    <source>
        <dbReference type="Pfam" id="PF00462"/>
    </source>
</evidence>
<dbReference type="AlphaFoldDB" id="A0A1C7E949"/>
<dbReference type="GO" id="GO:0009055">
    <property type="term" value="F:electron transfer activity"/>
    <property type="evidence" value="ECO:0007669"/>
    <property type="project" value="TreeGrafter"/>
</dbReference>
<evidence type="ECO:0000313" key="3">
    <source>
        <dbReference type="Proteomes" id="UP000092650"/>
    </source>
</evidence>
<keyword evidence="3" id="KW-1185">Reference proteome</keyword>
<dbReference type="InterPro" id="IPR011911">
    <property type="entry name" value="GlrX_YruB"/>
</dbReference>
<dbReference type="EMBL" id="CP016539">
    <property type="protein sequence ID" value="ANU20523.1"/>
    <property type="molecule type" value="Genomic_DNA"/>
</dbReference>
<dbReference type="PRINTS" id="PR00160">
    <property type="entry name" value="GLUTAREDOXIN"/>
</dbReference>
<dbReference type="Pfam" id="PF00462">
    <property type="entry name" value="Glutaredoxin"/>
    <property type="match status" value="1"/>
</dbReference>
<dbReference type="InterPro" id="IPR002109">
    <property type="entry name" value="Glutaredoxin"/>
</dbReference>
<dbReference type="Proteomes" id="UP000092650">
    <property type="component" value="Chromosome"/>
</dbReference>
<dbReference type="PANTHER" id="PTHR34386">
    <property type="entry name" value="GLUTAREDOXIN"/>
    <property type="match status" value="1"/>
</dbReference>
<dbReference type="PROSITE" id="PS51354">
    <property type="entry name" value="GLUTAREDOXIN_2"/>
    <property type="match status" value="1"/>
</dbReference>
<gene>
    <name evidence="2" type="ORF">BBI15_09995</name>
</gene>
<evidence type="ECO:0000313" key="2">
    <source>
        <dbReference type="EMBL" id="ANU20523.1"/>
    </source>
</evidence>
<dbReference type="Gene3D" id="3.40.30.10">
    <property type="entry name" value="Glutaredoxin"/>
    <property type="match status" value="1"/>
</dbReference>
<dbReference type="PANTHER" id="PTHR34386:SF1">
    <property type="entry name" value="GLUTAREDOXIN-LIKE PROTEIN NRDH"/>
    <property type="match status" value="1"/>
</dbReference>
<dbReference type="CDD" id="cd02976">
    <property type="entry name" value="NrdH"/>
    <property type="match status" value="1"/>
</dbReference>
<dbReference type="SUPFAM" id="SSF52833">
    <property type="entry name" value="Thioredoxin-like"/>
    <property type="match status" value="1"/>
</dbReference>
<dbReference type="RefSeq" id="WP_068870638.1">
    <property type="nucleotide sequence ID" value="NZ_CP016539.2"/>
</dbReference>
<organism evidence="2 3">
    <name type="scientific">Planococcus plakortidis</name>
    <dbReference type="NCBI Taxonomy" id="1038856"/>
    <lineage>
        <taxon>Bacteria</taxon>
        <taxon>Bacillati</taxon>
        <taxon>Bacillota</taxon>
        <taxon>Bacilli</taxon>
        <taxon>Bacillales</taxon>
        <taxon>Caryophanaceae</taxon>
        <taxon>Planococcus</taxon>
    </lineage>
</organism>
<dbReference type="InterPro" id="IPR014025">
    <property type="entry name" value="Glutaredoxin_subgr"/>
</dbReference>